<comment type="similarity">
    <text evidence="4">Belongs to the PPP1R35 family.</text>
</comment>
<evidence type="ECO:0000256" key="2">
    <source>
        <dbReference type="ARBA" id="ARBA00022490"/>
    </source>
</evidence>
<dbReference type="AlphaFoldDB" id="A0A3Q0FQE1"/>
<evidence type="ECO:0000259" key="6">
    <source>
        <dbReference type="Pfam" id="PF15503"/>
    </source>
</evidence>
<evidence type="ECO:0000256" key="5">
    <source>
        <dbReference type="SAM" id="MobiDB-lite"/>
    </source>
</evidence>
<dbReference type="CTD" id="221908"/>
<dbReference type="InterPro" id="IPR029135">
    <property type="entry name" value="PPP1R35_C"/>
</dbReference>
<accession>A0A3Q0FQE1</accession>
<feature type="region of interest" description="Disordered" evidence="5">
    <location>
        <begin position="1"/>
        <end position="83"/>
    </location>
</feature>
<dbReference type="GeneID" id="102369349"/>
<evidence type="ECO:0000256" key="4">
    <source>
        <dbReference type="ARBA" id="ARBA00029452"/>
    </source>
</evidence>
<gene>
    <name evidence="8" type="primary">PPP1R35</name>
</gene>
<dbReference type="PANTHER" id="PTHR28625:SF1">
    <property type="entry name" value="PROTEIN PHOSPHATASE 1 REGULATORY SUBUNIT 35"/>
    <property type="match status" value="1"/>
</dbReference>
<comment type="subcellular location">
    <subcellularLocation>
        <location evidence="1">Cytoplasm</location>
        <location evidence="1">Cytoskeleton</location>
        <location evidence="1">Microtubule organizing center</location>
        <location evidence="1">Centrosome</location>
        <location evidence="1">Centriole</location>
    </subcellularLocation>
</comment>
<sequence length="284" mass="30429">MGRPDPTAPLEEEGAMDPGPQCSCVLARPPPPPPADDDIVPAPRPGPRPLPGSLEALDISPAAPPAPGGILRAHPGGAGPRAPRRQVRFQLGSEPSLGPNWAGELQPKALGSSLTLPVSQSSMGMCTAPGTLAAPELNTSLALAQEMRAAKQQPFNSQHAAHKLLAQSFSTRCALEGRAGAAMNIPRQQQLYQGLLHLEVPAGEVLNWALQEKLALVRPRPELPRQDLAPDGPDPRMFFEPQQLLTETPHLGPEGLGPLPRPQPHIRPLSAVFLMYRKFRQWDL</sequence>
<dbReference type="InterPro" id="IPR033590">
    <property type="entry name" value="PPP1R35"/>
</dbReference>
<evidence type="ECO:0000313" key="8">
    <source>
        <dbReference type="RefSeq" id="XP_025049529.1"/>
    </source>
</evidence>
<protein>
    <submittedName>
        <fullName evidence="8">Protein phosphatase 1 regulatory subunit 35</fullName>
    </submittedName>
</protein>
<dbReference type="GO" id="GO:1903724">
    <property type="term" value="P:positive regulation of centriole elongation"/>
    <property type="evidence" value="ECO:0007669"/>
    <property type="project" value="TreeGrafter"/>
</dbReference>
<dbReference type="InParanoid" id="A0A3Q0FQE1"/>
<dbReference type="GO" id="GO:0045724">
    <property type="term" value="P:positive regulation of cilium assembly"/>
    <property type="evidence" value="ECO:0007669"/>
    <property type="project" value="TreeGrafter"/>
</dbReference>
<dbReference type="STRING" id="38654.A0A3Q0FQE1"/>
<dbReference type="Pfam" id="PF15503">
    <property type="entry name" value="PPP1R35_C"/>
    <property type="match status" value="1"/>
</dbReference>
<keyword evidence="7" id="KW-1185">Reference proteome</keyword>
<dbReference type="PANTHER" id="PTHR28625">
    <property type="entry name" value="PROTEIN PHOSPHATASE 1 REGULATORY SUBUNIT 35"/>
    <property type="match status" value="1"/>
</dbReference>
<dbReference type="GO" id="GO:0005814">
    <property type="term" value="C:centriole"/>
    <property type="evidence" value="ECO:0007669"/>
    <property type="project" value="UniProtKB-SubCell"/>
</dbReference>
<feature type="domain" description="Protein phosphatase 1 regulatory subunit 35 C-terminal" evidence="6">
    <location>
        <begin position="135"/>
        <end position="278"/>
    </location>
</feature>
<name>A0A3Q0FQE1_ALLSI</name>
<dbReference type="KEGG" id="asn:102369349"/>
<keyword evidence="3" id="KW-0206">Cytoskeleton</keyword>
<proteinExistence type="inferred from homology"/>
<evidence type="ECO:0000313" key="7">
    <source>
        <dbReference type="Proteomes" id="UP000189705"/>
    </source>
</evidence>
<reference evidence="8" key="1">
    <citation type="submission" date="2025-08" db="UniProtKB">
        <authorList>
            <consortium name="RefSeq"/>
        </authorList>
    </citation>
    <scope>IDENTIFICATION</scope>
</reference>
<dbReference type="GO" id="GO:0019902">
    <property type="term" value="F:phosphatase binding"/>
    <property type="evidence" value="ECO:0007669"/>
    <property type="project" value="InterPro"/>
</dbReference>
<organism evidence="7 8">
    <name type="scientific">Alligator sinensis</name>
    <name type="common">Chinese alligator</name>
    <dbReference type="NCBI Taxonomy" id="38654"/>
    <lineage>
        <taxon>Eukaryota</taxon>
        <taxon>Metazoa</taxon>
        <taxon>Chordata</taxon>
        <taxon>Craniata</taxon>
        <taxon>Vertebrata</taxon>
        <taxon>Euteleostomi</taxon>
        <taxon>Archelosauria</taxon>
        <taxon>Archosauria</taxon>
        <taxon>Crocodylia</taxon>
        <taxon>Alligatoridae</taxon>
        <taxon>Alligatorinae</taxon>
        <taxon>Alligator</taxon>
    </lineage>
</organism>
<evidence type="ECO:0000256" key="1">
    <source>
        <dbReference type="ARBA" id="ARBA00004114"/>
    </source>
</evidence>
<dbReference type="Proteomes" id="UP000189705">
    <property type="component" value="Unplaced"/>
</dbReference>
<keyword evidence="2" id="KW-0963">Cytoplasm</keyword>
<evidence type="ECO:0000256" key="3">
    <source>
        <dbReference type="ARBA" id="ARBA00023212"/>
    </source>
</evidence>
<dbReference type="RefSeq" id="XP_025049529.1">
    <property type="nucleotide sequence ID" value="XM_025193744.1"/>
</dbReference>